<evidence type="ECO:0000313" key="3">
    <source>
        <dbReference type="Proteomes" id="UP000265566"/>
    </source>
</evidence>
<dbReference type="Gramene" id="rna30267">
    <property type="protein sequence ID" value="RHN55133.1"/>
    <property type="gene ID" value="gene30267"/>
</dbReference>
<proteinExistence type="predicted"/>
<protein>
    <recommendedName>
        <fullName evidence="4">Transmembrane protein</fullName>
    </recommendedName>
</protein>
<organism evidence="2 3">
    <name type="scientific">Medicago truncatula</name>
    <name type="common">Barrel medic</name>
    <name type="synonym">Medicago tribuloides</name>
    <dbReference type="NCBI Taxonomy" id="3880"/>
    <lineage>
        <taxon>Eukaryota</taxon>
        <taxon>Viridiplantae</taxon>
        <taxon>Streptophyta</taxon>
        <taxon>Embryophyta</taxon>
        <taxon>Tracheophyta</taxon>
        <taxon>Spermatophyta</taxon>
        <taxon>Magnoliopsida</taxon>
        <taxon>eudicotyledons</taxon>
        <taxon>Gunneridae</taxon>
        <taxon>Pentapetalae</taxon>
        <taxon>rosids</taxon>
        <taxon>fabids</taxon>
        <taxon>Fabales</taxon>
        <taxon>Fabaceae</taxon>
        <taxon>Papilionoideae</taxon>
        <taxon>50 kb inversion clade</taxon>
        <taxon>NPAAA clade</taxon>
        <taxon>Hologalegina</taxon>
        <taxon>IRL clade</taxon>
        <taxon>Trifolieae</taxon>
        <taxon>Medicago</taxon>
    </lineage>
</organism>
<feature type="transmembrane region" description="Helical" evidence="1">
    <location>
        <begin position="56"/>
        <end position="75"/>
    </location>
</feature>
<comment type="caution">
    <text evidence="2">The sequence shown here is derived from an EMBL/GenBank/DDBJ whole genome shotgun (WGS) entry which is preliminary data.</text>
</comment>
<name>A0A396HRN0_MEDTR</name>
<keyword evidence="1" id="KW-1133">Transmembrane helix</keyword>
<sequence>MMIHFIASHPDWILKLTNIYECTFLMLHDTTCNKLAFAVIQSTSTSYQRHVRGYKILIMYVIRYMFNSISLTFYLL</sequence>
<dbReference type="Proteomes" id="UP000265566">
    <property type="component" value="Chromosome 5"/>
</dbReference>
<dbReference type="AlphaFoldDB" id="A0A396HRN0"/>
<accession>A0A396HRN0</accession>
<reference evidence="3" key="1">
    <citation type="journal article" date="2018" name="Nat. Plants">
        <title>Whole-genome landscape of Medicago truncatula symbiotic genes.</title>
        <authorList>
            <person name="Pecrix Y."/>
            <person name="Staton S.E."/>
            <person name="Sallet E."/>
            <person name="Lelandais-Briere C."/>
            <person name="Moreau S."/>
            <person name="Carrere S."/>
            <person name="Blein T."/>
            <person name="Jardinaud M.F."/>
            <person name="Latrasse D."/>
            <person name="Zouine M."/>
            <person name="Zahm M."/>
            <person name="Kreplak J."/>
            <person name="Mayjonade B."/>
            <person name="Satge C."/>
            <person name="Perez M."/>
            <person name="Cauet S."/>
            <person name="Marande W."/>
            <person name="Chantry-Darmon C."/>
            <person name="Lopez-Roques C."/>
            <person name="Bouchez O."/>
            <person name="Berard A."/>
            <person name="Debelle F."/>
            <person name="Munos S."/>
            <person name="Bendahmane A."/>
            <person name="Berges H."/>
            <person name="Niebel A."/>
            <person name="Buitink J."/>
            <person name="Frugier F."/>
            <person name="Benhamed M."/>
            <person name="Crespi M."/>
            <person name="Gouzy J."/>
            <person name="Gamas P."/>
        </authorList>
    </citation>
    <scope>NUCLEOTIDE SEQUENCE [LARGE SCALE GENOMIC DNA]</scope>
    <source>
        <strain evidence="3">cv. Jemalong A17</strain>
    </source>
</reference>
<keyword evidence="1" id="KW-0472">Membrane</keyword>
<gene>
    <name evidence="2" type="ORF">MtrunA17_Chr5g0414411</name>
</gene>
<evidence type="ECO:0000256" key="1">
    <source>
        <dbReference type="SAM" id="Phobius"/>
    </source>
</evidence>
<evidence type="ECO:0008006" key="4">
    <source>
        <dbReference type="Google" id="ProtNLM"/>
    </source>
</evidence>
<dbReference type="EMBL" id="PSQE01000005">
    <property type="protein sequence ID" value="RHN55133.1"/>
    <property type="molecule type" value="Genomic_DNA"/>
</dbReference>
<keyword evidence="1" id="KW-0812">Transmembrane</keyword>
<evidence type="ECO:0000313" key="2">
    <source>
        <dbReference type="EMBL" id="RHN55133.1"/>
    </source>
</evidence>